<dbReference type="EMBL" id="UINC01000981">
    <property type="protein sequence ID" value="SUZ66303.1"/>
    <property type="molecule type" value="Genomic_DNA"/>
</dbReference>
<gene>
    <name evidence="1" type="ORF">METZ01_LOCUS19157</name>
</gene>
<reference evidence="1" key="1">
    <citation type="submission" date="2018-05" db="EMBL/GenBank/DDBJ databases">
        <authorList>
            <person name="Lanie J.A."/>
            <person name="Ng W.-L."/>
            <person name="Kazmierczak K.M."/>
            <person name="Andrzejewski T.M."/>
            <person name="Davidsen T.M."/>
            <person name="Wayne K.J."/>
            <person name="Tettelin H."/>
            <person name="Glass J.I."/>
            <person name="Rusch D."/>
            <person name="Podicherti R."/>
            <person name="Tsui H.-C.T."/>
            <person name="Winkler M.E."/>
        </authorList>
    </citation>
    <scope>NUCLEOTIDE SEQUENCE</scope>
</reference>
<dbReference type="AlphaFoldDB" id="A0A381PLH8"/>
<proteinExistence type="predicted"/>
<accession>A0A381PLH8</accession>
<evidence type="ECO:0000313" key="1">
    <source>
        <dbReference type="EMBL" id="SUZ66303.1"/>
    </source>
</evidence>
<protein>
    <submittedName>
        <fullName evidence="1">Uncharacterized protein</fullName>
    </submittedName>
</protein>
<name>A0A381PLH8_9ZZZZ</name>
<organism evidence="1">
    <name type="scientific">marine metagenome</name>
    <dbReference type="NCBI Taxonomy" id="408172"/>
    <lineage>
        <taxon>unclassified sequences</taxon>
        <taxon>metagenomes</taxon>
        <taxon>ecological metagenomes</taxon>
    </lineage>
</organism>
<sequence>MGNSKNRQPVVWTNRAIINSNAARFSAHSYTSVNNKTRVIRCICYDNNLSKIFKNINQDHSVGTLRPFE</sequence>